<dbReference type="SUPFAM" id="SSF57903">
    <property type="entry name" value="FYVE/PHD zinc finger"/>
    <property type="match status" value="2"/>
</dbReference>
<dbReference type="PANTHER" id="PTHR22884">
    <property type="entry name" value="SET DOMAIN PROTEINS"/>
    <property type="match status" value="1"/>
</dbReference>
<evidence type="ECO:0000259" key="12">
    <source>
        <dbReference type="PROSITE" id="PS50280"/>
    </source>
</evidence>
<feature type="domain" description="Post-SET" evidence="13">
    <location>
        <begin position="193"/>
        <end position="209"/>
    </location>
</feature>
<evidence type="ECO:0000313" key="14">
    <source>
        <dbReference type="EMBL" id="CAF0777150.1"/>
    </source>
</evidence>
<dbReference type="Pfam" id="PF00856">
    <property type="entry name" value="SET"/>
    <property type="match status" value="1"/>
</dbReference>
<dbReference type="InterPro" id="IPR003616">
    <property type="entry name" value="Post-SET_dom"/>
</dbReference>
<feature type="compositionally biased region" description="Low complexity" evidence="11">
    <location>
        <begin position="296"/>
        <end position="312"/>
    </location>
</feature>
<keyword evidence="8" id="KW-0863">Zinc-finger</keyword>
<dbReference type="Proteomes" id="UP000663845">
    <property type="component" value="Unassembled WGS sequence"/>
</dbReference>
<evidence type="ECO:0000256" key="3">
    <source>
        <dbReference type="ARBA" id="ARBA00022454"/>
    </source>
</evidence>
<dbReference type="AlphaFoldDB" id="A0A813R3W0"/>
<dbReference type="Pfam" id="PF22908">
    <property type="entry name" value="PHD_NSD"/>
    <property type="match status" value="2"/>
</dbReference>
<dbReference type="EMBL" id="CAJNOG010000021">
    <property type="protein sequence ID" value="CAF0777150.1"/>
    <property type="molecule type" value="Genomic_DNA"/>
</dbReference>
<feature type="domain" description="SET" evidence="12">
    <location>
        <begin position="67"/>
        <end position="184"/>
    </location>
</feature>
<evidence type="ECO:0000256" key="9">
    <source>
        <dbReference type="ARBA" id="ARBA00022833"/>
    </source>
</evidence>
<keyword evidence="10" id="KW-0539">Nucleus</keyword>
<feature type="compositionally biased region" description="Acidic residues" evidence="11">
    <location>
        <begin position="47"/>
        <end position="59"/>
    </location>
</feature>
<dbReference type="PROSITE" id="PS50280">
    <property type="entry name" value="SET"/>
    <property type="match status" value="1"/>
</dbReference>
<evidence type="ECO:0000256" key="2">
    <source>
        <dbReference type="ARBA" id="ARBA00004286"/>
    </source>
</evidence>
<feature type="region of interest" description="Disordered" evidence="11">
    <location>
        <begin position="296"/>
        <end position="318"/>
    </location>
</feature>
<keyword evidence="4" id="KW-0489">Methyltransferase</keyword>
<organism evidence="14 15">
    <name type="scientific">Adineta steineri</name>
    <dbReference type="NCBI Taxonomy" id="433720"/>
    <lineage>
        <taxon>Eukaryota</taxon>
        <taxon>Metazoa</taxon>
        <taxon>Spiralia</taxon>
        <taxon>Gnathifera</taxon>
        <taxon>Rotifera</taxon>
        <taxon>Eurotatoria</taxon>
        <taxon>Bdelloidea</taxon>
        <taxon>Adinetida</taxon>
        <taxon>Adinetidae</taxon>
        <taxon>Adineta</taxon>
    </lineage>
</organism>
<accession>A0A813R3W0</accession>
<keyword evidence="6" id="KW-0949">S-adenosyl-L-methionine</keyword>
<keyword evidence="7" id="KW-0479">Metal-binding</keyword>
<dbReference type="GO" id="GO:0008270">
    <property type="term" value="F:zinc ion binding"/>
    <property type="evidence" value="ECO:0007669"/>
    <property type="project" value="UniProtKB-KW"/>
</dbReference>
<keyword evidence="9" id="KW-0862">Zinc</keyword>
<evidence type="ECO:0000256" key="6">
    <source>
        <dbReference type="ARBA" id="ARBA00022691"/>
    </source>
</evidence>
<evidence type="ECO:0000256" key="7">
    <source>
        <dbReference type="ARBA" id="ARBA00022723"/>
    </source>
</evidence>
<comment type="caution">
    <text evidence="14">The sequence shown here is derived from an EMBL/GenBank/DDBJ whole genome shotgun (WGS) entry which is preliminary data.</text>
</comment>
<evidence type="ECO:0000256" key="8">
    <source>
        <dbReference type="ARBA" id="ARBA00022771"/>
    </source>
</evidence>
<dbReference type="InterPro" id="IPR046341">
    <property type="entry name" value="SET_dom_sf"/>
</dbReference>
<evidence type="ECO:0000256" key="1">
    <source>
        <dbReference type="ARBA" id="ARBA00004123"/>
    </source>
</evidence>
<keyword evidence="3" id="KW-0158">Chromosome</keyword>
<feature type="region of interest" description="Disordered" evidence="11">
    <location>
        <begin position="1"/>
        <end position="33"/>
    </location>
</feature>
<comment type="subcellular location">
    <subcellularLocation>
        <location evidence="2">Chromosome</location>
    </subcellularLocation>
    <subcellularLocation>
        <location evidence="1">Nucleus</location>
    </subcellularLocation>
</comment>
<dbReference type="GO" id="GO:0032259">
    <property type="term" value="P:methylation"/>
    <property type="evidence" value="ECO:0007669"/>
    <property type="project" value="UniProtKB-KW"/>
</dbReference>
<name>A0A813R3W0_9BILA</name>
<dbReference type="SMART" id="SM00317">
    <property type="entry name" value="SET"/>
    <property type="match status" value="1"/>
</dbReference>
<proteinExistence type="predicted"/>
<evidence type="ECO:0000256" key="4">
    <source>
        <dbReference type="ARBA" id="ARBA00022603"/>
    </source>
</evidence>
<keyword evidence="5" id="KW-0808">Transferase</keyword>
<gene>
    <name evidence="14" type="ORF">JYZ213_LOCUS3959</name>
</gene>
<dbReference type="PROSITE" id="PS50868">
    <property type="entry name" value="POST_SET"/>
    <property type="match status" value="1"/>
</dbReference>
<feature type="region of interest" description="Disordered" evidence="11">
    <location>
        <begin position="40"/>
        <end position="59"/>
    </location>
</feature>
<dbReference type="SMART" id="SM00249">
    <property type="entry name" value="PHD"/>
    <property type="match status" value="2"/>
</dbReference>
<sequence length="420" mass="46790">MPIHRTSIESTVPTTTTNELLNGNKPQTSSDMNLSIEYETPPIDSIPMDDDEEEDDDEERFQKRNYPAQQVFWTAGRGWGLRALVPIKEGEFVNEYVGELITYEETERRVKLARKNNVKDFYFLVLDKDRVIDAGPRGNLSRFANHSCDPNLRTEKWNISGDLRVGLFATRAIEAGEELTFEYGVESEFRGDTIFHCLCGAETCTGFMGRSKKLGGVTSLPDSSLSFSSNSNGVSNGRHSNKHRIRTSNISGDQDVDTCFGCGLTGQLIACQMSKCSRKFHPKCIKVKGQSTSLPDSSLSFSSNSNGVSNGRHSNKHRIRTSNISGDQDVDTCFGCGLTGQLIACQMSKCSRKFHPKCIKVKGQSFRHRSPTQRWICPSHRCDICGIDANIACADCLSSFCTEHQTENMRGVYCLLHGQE</sequence>
<dbReference type="Gene3D" id="2.170.270.10">
    <property type="entry name" value="SET domain"/>
    <property type="match status" value="1"/>
</dbReference>
<dbReference type="Gene3D" id="3.30.40.10">
    <property type="entry name" value="Zinc/RING finger domain, C3HC4 (zinc finger)"/>
    <property type="match status" value="2"/>
</dbReference>
<dbReference type="InterPro" id="IPR055198">
    <property type="entry name" value="NSD_PHD"/>
</dbReference>
<evidence type="ECO:0000313" key="15">
    <source>
        <dbReference type="Proteomes" id="UP000663845"/>
    </source>
</evidence>
<evidence type="ECO:0000259" key="13">
    <source>
        <dbReference type="PROSITE" id="PS50868"/>
    </source>
</evidence>
<dbReference type="GO" id="GO:0008168">
    <property type="term" value="F:methyltransferase activity"/>
    <property type="evidence" value="ECO:0007669"/>
    <property type="project" value="UniProtKB-KW"/>
</dbReference>
<dbReference type="InterPro" id="IPR001214">
    <property type="entry name" value="SET_dom"/>
</dbReference>
<dbReference type="InterPro" id="IPR050777">
    <property type="entry name" value="SET2_Histone-Lys_MeTrsfase"/>
</dbReference>
<evidence type="ECO:0000256" key="5">
    <source>
        <dbReference type="ARBA" id="ARBA00022679"/>
    </source>
</evidence>
<dbReference type="SUPFAM" id="SSF82199">
    <property type="entry name" value="SET domain"/>
    <property type="match status" value="1"/>
</dbReference>
<evidence type="ECO:0000256" key="10">
    <source>
        <dbReference type="ARBA" id="ARBA00023242"/>
    </source>
</evidence>
<feature type="compositionally biased region" description="Polar residues" evidence="11">
    <location>
        <begin position="24"/>
        <end position="33"/>
    </location>
</feature>
<dbReference type="InterPro" id="IPR011011">
    <property type="entry name" value="Znf_FYVE_PHD"/>
</dbReference>
<dbReference type="GO" id="GO:0005694">
    <property type="term" value="C:chromosome"/>
    <property type="evidence" value="ECO:0007669"/>
    <property type="project" value="UniProtKB-SubCell"/>
</dbReference>
<dbReference type="InterPro" id="IPR013083">
    <property type="entry name" value="Znf_RING/FYVE/PHD"/>
</dbReference>
<evidence type="ECO:0000256" key="11">
    <source>
        <dbReference type="SAM" id="MobiDB-lite"/>
    </source>
</evidence>
<protein>
    <submittedName>
        <fullName evidence="14">Uncharacterized protein</fullName>
    </submittedName>
</protein>
<feature type="compositionally biased region" description="Low complexity" evidence="11">
    <location>
        <begin position="8"/>
        <end position="22"/>
    </location>
</feature>
<reference evidence="14" key="1">
    <citation type="submission" date="2021-02" db="EMBL/GenBank/DDBJ databases">
        <authorList>
            <person name="Nowell W R."/>
        </authorList>
    </citation>
    <scope>NUCLEOTIDE SEQUENCE</scope>
</reference>
<dbReference type="GO" id="GO:0005634">
    <property type="term" value="C:nucleus"/>
    <property type="evidence" value="ECO:0007669"/>
    <property type="project" value="UniProtKB-SubCell"/>
</dbReference>
<dbReference type="InterPro" id="IPR001965">
    <property type="entry name" value="Znf_PHD"/>
</dbReference>